<evidence type="ECO:0000313" key="1">
    <source>
        <dbReference type="EMBL" id="MPM94941.1"/>
    </source>
</evidence>
<dbReference type="AlphaFoldDB" id="A0A645E061"/>
<dbReference type="EMBL" id="VSSQ01041494">
    <property type="protein sequence ID" value="MPM94941.1"/>
    <property type="molecule type" value="Genomic_DNA"/>
</dbReference>
<comment type="caution">
    <text evidence="1">The sequence shown here is derived from an EMBL/GenBank/DDBJ whole genome shotgun (WGS) entry which is preliminary data.</text>
</comment>
<name>A0A645E061_9ZZZZ</name>
<reference evidence="1" key="1">
    <citation type="submission" date="2019-08" db="EMBL/GenBank/DDBJ databases">
        <authorList>
            <person name="Kucharzyk K."/>
            <person name="Murdoch R.W."/>
            <person name="Higgins S."/>
            <person name="Loffler F."/>
        </authorList>
    </citation>
    <scope>NUCLEOTIDE SEQUENCE</scope>
</reference>
<accession>A0A645E061</accession>
<proteinExistence type="predicted"/>
<sequence>MPGGRKFKGKGKYRQDFDFSAVKVEYSSCGVCHPCLQIIYSRTFEMNGAALIAQLSVDVDRPILKTIGIVNIPYRRQPLHIGKSSIHRHHIISVDGGRQIECHAGNRINLDGFAVLKSPPGLIGHGCGHGIAAFF</sequence>
<organism evidence="1">
    <name type="scientific">bioreactor metagenome</name>
    <dbReference type="NCBI Taxonomy" id="1076179"/>
    <lineage>
        <taxon>unclassified sequences</taxon>
        <taxon>metagenomes</taxon>
        <taxon>ecological metagenomes</taxon>
    </lineage>
</organism>
<gene>
    <name evidence="1" type="ORF">SDC9_142090</name>
</gene>
<protein>
    <submittedName>
        <fullName evidence="1">Uncharacterized protein</fullName>
    </submittedName>
</protein>